<dbReference type="InterPro" id="IPR046947">
    <property type="entry name" value="LytR-like"/>
</dbReference>
<feature type="domain" description="Response regulatory" evidence="2">
    <location>
        <begin position="3"/>
        <end position="122"/>
    </location>
</feature>
<name>R9L1B5_9ACTN</name>
<reference evidence="4 5" key="1">
    <citation type="submission" date="2013-04" db="EMBL/GenBank/DDBJ databases">
        <title>The Genome Sequence of Enterorhabdus caecimuris B7.</title>
        <authorList>
            <consortium name="The Broad Institute Genomics Platform"/>
            <consortium name="The Broad Institute Genome Sequencing Center for Infectious Disease"/>
            <person name="Earl A."/>
            <person name="Xavier R."/>
            <person name="Elson C."/>
            <person name="Duck W."/>
            <person name="Walker B."/>
            <person name="Young S."/>
            <person name="Zeng Q."/>
            <person name="Gargeya S."/>
            <person name="Fitzgerald M."/>
            <person name="Haas B."/>
            <person name="Abouelleil A."/>
            <person name="Allen A.W."/>
            <person name="Alvarado L."/>
            <person name="Arachchi H.M."/>
            <person name="Berlin A.M."/>
            <person name="Chapman S.B."/>
            <person name="Gainer-Dewar J."/>
            <person name="Goldberg J."/>
            <person name="Griggs A."/>
            <person name="Gujja S."/>
            <person name="Hansen M."/>
            <person name="Howarth C."/>
            <person name="Imamovic A."/>
            <person name="Ireland A."/>
            <person name="Larimer J."/>
            <person name="McCowan C."/>
            <person name="Murphy C."/>
            <person name="Pearson M."/>
            <person name="Poon T.W."/>
            <person name="Priest M."/>
            <person name="Roberts A."/>
            <person name="Saif S."/>
            <person name="Shea T."/>
            <person name="Sisk P."/>
            <person name="Sykes S."/>
            <person name="Wortman J."/>
            <person name="Nusbaum C."/>
            <person name="Birren B."/>
        </authorList>
    </citation>
    <scope>NUCLEOTIDE SEQUENCE [LARGE SCALE GENOMIC DNA]</scope>
    <source>
        <strain evidence="4 5">B7</strain>
    </source>
</reference>
<dbReference type="PANTHER" id="PTHR37299">
    <property type="entry name" value="TRANSCRIPTIONAL REGULATOR-RELATED"/>
    <property type="match status" value="1"/>
</dbReference>
<evidence type="ECO:0000259" key="2">
    <source>
        <dbReference type="PROSITE" id="PS50110"/>
    </source>
</evidence>
<dbReference type="PROSITE" id="PS50930">
    <property type="entry name" value="HTH_LYTTR"/>
    <property type="match status" value="1"/>
</dbReference>
<evidence type="ECO:0000259" key="3">
    <source>
        <dbReference type="PROSITE" id="PS50930"/>
    </source>
</evidence>
<dbReference type="PROSITE" id="PS50110">
    <property type="entry name" value="RESPONSE_REGULATORY"/>
    <property type="match status" value="1"/>
</dbReference>
<dbReference type="PANTHER" id="PTHR37299:SF1">
    <property type="entry name" value="STAGE 0 SPORULATION PROTEIN A HOMOLOG"/>
    <property type="match status" value="1"/>
</dbReference>
<sequence length="235" mass="26450">MYHLVVLDNVPEARAAMEGVVAESPFGPLFDVTSVASEKALCDLVDAGRGPDVLLTDIRLDDHGPTGIDIVQRLFPEGCATQVIYVTGYVEYCTDVYETAHMYFLTKPVKQKEIDRALARAVRNLEARSLETLMVKFGRESAALPTRDIVFIESRRRKLEIHALCGVYETYGTVAAMLDRLPGEFVRCHKSFIVNLNQVARLNGSEFVLKTGEVVPISQRCRQKARERFFQHLSR</sequence>
<dbReference type="SUPFAM" id="SSF52172">
    <property type="entry name" value="CheY-like"/>
    <property type="match status" value="1"/>
</dbReference>
<dbReference type="InterPro" id="IPR007492">
    <property type="entry name" value="LytTR_DNA-bd_dom"/>
</dbReference>
<organism evidence="4 5">
    <name type="scientific">Adlercreutzia caecimuris B7</name>
    <dbReference type="NCBI Taxonomy" id="1235794"/>
    <lineage>
        <taxon>Bacteria</taxon>
        <taxon>Bacillati</taxon>
        <taxon>Actinomycetota</taxon>
        <taxon>Coriobacteriia</taxon>
        <taxon>Eggerthellales</taxon>
        <taxon>Eggerthellaceae</taxon>
        <taxon>Adlercreutzia</taxon>
    </lineage>
</organism>
<dbReference type="InterPro" id="IPR011006">
    <property type="entry name" value="CheY-like_superfamily"/>
</dbReference>
<evidence type="ECO:0008006" key="6">
    <source>
        <dbReference type="Google" id="ProtNLM"/>
    </source>
</evidence>
<comment type="caution">
    <text evidence="4">The sequence shown here is derived from an EMBL/GenBank/DDBJ whole genome shotgun (WGS) entry which is preliminary data.</text>
</comment>
<dbReference type="GO" id="GO:0000156">
    <property type="term" value="F:phosphorelay response regulator activity"/>
    <property type="evidence" value="ECO:0007669"/>
    <property type="project" value="InterPro"/>
</dbReference>
<dbReference type="STRING" id="1235794.C811_00650"/>
<keyword evidence="1" id="KW-0597">Phosphoprotein</keyword>
<evidence type="ECO:0000313" key="5">
    <source>
        <dbReference type="Proteomes" id="UP000014204"/>
    </source>
</evidence>
<dbReference type="EMBL" id="ASSY01000005">
    <property type="protein sequence ID" value="EOS52614.1"/>
    <property type="molecule type" value="Genomic_DNA"/>
</dbReference>
<evidence type="ECO:0000256" key="1">
    <source>
        <dbReference type="PROSITE-ProRule" id="PRU00169"/>
    </source>
</evidence>
<protein>
    <recommendedName>
        <fullName evidence="6">Response regulatory domain-containing protein</fullName>
    </recommendedName>
</protein>
<proteinExistence type="predicted"/>
<dbReference type="Gene3D" id="2.40.50.1020">
    <property type="entry name" value="LytTr DNA-binding domain"/>
    <property type="match status" value="1"/>
</dbReference>
<dbReference type="RefSeq" id="WP_016308878.1">
    <property type="nucleotide sequence ID" value="NZ_KE159646.1"/>
</dbReference>
<feature type="modified residue" description="4-aspartylphosphate" evidence="1">
    <location>
        <position position="57"/>
    </location>
</feature>
<accession>R9L1B5</accession>
<dbReference type="GO" id="GO:0003677">
    <property type="term" value="F:DNA binding"/>
    <property type="evidence" value="ECO:0007669"/>
    <property type="project" value="InterPro"/>
</dbReference>
<dbReference type="GeneID" id="82190243"/>
<dbReference type="eggNOG" id="COG3279">
    <property type="taxonomic scope" value="Bacteria"/>
</dbReference>
<dbReference type="Gene3D" id="3.40.50.2300">
    <property type="match status" value="1"/>
</dbReference>
<dbReference type="Proteomes" id="UP000014204">
    <property type="component" value="Unassembled WGS sequence"/>
</dbReference>
<dbReference type="SMART" id="SM00850">
    <property type="entry name" value="LytTR"/>
    <property type="match status" value="1"/>
</dbReference>
<dbReference type="Pfam" id="PF00072">
    <property type="entry name" value="Response_reg"/>
    <property type="match status" value="1"/>
</dbReference>
<dbReference type="OrthoDB" id="3236539at2"/>
<dbReference type="Pfam" id="PF04397">
    <property type="entry name" value="LytTR"/>
    <property type="match status" value="1"/>
</dbReference>
<dbReference type="InterPro" id="IPR001789">
    <property type="entry name" value="Sig_transdc_resp-reg_receiver"/>
</dbReference>
<dbReference type="AlphaFoldDB" id="R9L1B5"/>
<dbReference type="HOGENOM" id="CLU_000445_14_2_11"/>
<keyword evidence="5" id="KW-1185">Reference proteome</keyword>
<feature type="domain" description="HTH LytTR-type" evidence="3">
    <location>
        <begin position="133"/>
        <end position="231"/>
    </location>
</feature>
<gene>
    <name evidence="4" type="ORF">C811_00650</name>
</gene>
<evidence type="ECO:0000313" key="4">
    <source>
        <dbReference type="EMBL" id="EOS52614.1"/>
    </source>
</evidence>